<dbReference type="PROSITE" id="PS50949">
    <property type="entry name" value="HTH_GNTR"/>
    <property type="match status" value="1"/>
</dbReference>
<dbReference type="InterPro" id="IPR051446">
    <property type="entry name" value="HTH_trans_reg/aminotransferase"/>
</dbReference>
<dbReference type="SMART" id="SM00345">
    <property type="entry name" value="HTH_GNTR"/>
    <property type="match status" value="1"/>
</dbReference>
<comment type="caution">
    <text evidence="7">The sequence shown here is derived from an EMBL/GenBank/DDBJ whole genome shotgun (WGS) entry which is preliminary data.</text>
</comment>
<evidence type="ECO:0000259" key="6">
    <source>
        <dbReference type="PROSITE" id="PS50949"/>
    </source>
</evidence>
<dbReference type="InterPro" id="IPR000524">
    <property type="entry name" value="Tscrpt_reg_HTH_GntR"/>
</dbReference>
<dbReference type="InterPro" id="IPR004839">
    <property type="entry name" value="Aminotransferase_I/II_large"/>
</dbReference>
<keyword evidence="7" id="KW-0808">Transferase</keyword>
<evidence type="ECO:0000256" key="5">
    <source>
        <dbReference type="ARBA" id="ARBA00023163"/>
    </source>
</evidence>
<keyword evidence="4" id="KW-0238">DNA-binding</keyword>
<proteinExistence type="inferred from homology"/>
<evidence type="ECO:0000256" key="2">
    <source>
        <dbReference type="ARBA" id="ARBA00022898"/>
    </source>
</evidence>
<dbReference type="SUPFAM" id="SSF53383">
    <property type="entry name" value="PLP-dependent transferases"/>
    <property type="match status" value="1"/>
</dbReference>
<dbReference type="Pfam" id="PF00392">
    <property type="entry name" value="GntR"/>
    <property type="match status" value="1"/>
</dbReference>
<organism evidence="7 8">
    <name type="scientific">Olivibacter oleidegradans</name>
    <dbReference type="NCBI Taxonomy" id="760123"/>
    <lineage>
        <taxon>Bacteria</taxon>
        <taxon>Pseudomonadati</taxon>
        <taxon>Bacteroidota</taxon>
        <taxon>Sphingobacteriia</taxon>
        <taxon>Sphingobacteriales</taxon>
        <taxon>Sphingobacteriaceae</taxon>
        <taxon>Olivibacter</taxon>
    </lineage>
</organism>
<keyword evidence="2" id="KW-0663">Pyridoxal phosphate</keyword>
<dbReference type="InterPro" id="IPR015422">
    <property type="entry name" value="PyrdxlP-dep_Trfase_small"/>
</dbReference>
<dbReference type="CDD" id="cd07377">
    <property type="entry name" value="WHTH_GntR"/>
    <property type="match status" value="1"/>
</dbReference>
<dbReference type="SUPFAM" id="SSF46785">
    <property type="entry name" value="Winged helix' DNA-binding domain"/>
    <property type="match status" value="1"/>
</dbReference>
<evidence type="ECO:0000256" key="1">
    <source>
        <dbReference type="ARBA" id="ARBA00005384"/>
    </source>
</evidence>
<name>A0ABV6HNR7_9SPHI</name>
<sequence>MRSYKFEVFTVSIEKNIRKGIYQPGQRLPSVRDLKKMHHLSTTTVQHGYERLVSQGLVTSVPKKGYYVSEPITDLENTVYPIVRDPIFVNNRFHTTSANLKRSVSEFNVAAPGDLLIPQKLLLRTMQQVIRDKSAGLLRYYDSNGLQDLKHKIISHAAIYRTIISPDELLITDGALQALYIALSSVCETNDVIAIESPCVFSVLEVARVLKLKVIEIPFTTKIGFDLDFLRKACLKNNVKALVITPNFHNPTGAMMTDEEKQSLLSIAQKHGLIVIENDIYGDLPFNGERPSTIRSFDESGSVMTYSSYAKTLAPGVRLGWLSTAHFMHRAEQIKFALGSTVSPIYQETVHRLLSNASYQRHIRSFRAQLAKNAQFTIDLLNECFPRGTQISDPKGGYNLWVKLPKHIDVDLFYRKCEETGIRFTPGDTFSFSNAFENHFRVVFSDKYSSKKIEAIKSIGKYIH</sequence>
<dbReference type="CDD" id="cd00609">
    <property type="entry name" value="AAT_like"/>
    <property type="match status" value="1"/>
</dbReference>
<dbReference type="PANTHER" id="PTHR46577:SF2">
    <property type="entry name" value="TRANSCRIPTIONAL REGULATORY PROTEIN"/>
    <property type="match status" value="1"/>
</dbReference>
<dbReference type="GO" id="GO:0008483">
    <property type="term" value="F:transaminase activity"/>
    <property type="evidence" value="ECO:0007669"/>
    <property type="project" value="UniProtKB-KW"/>
</dbReference>
<gene>
    <name evidence="7" type="ORF">ACFFI0_19595</name>
</gene>
<keyword evidence="3" id="KW-0805">Transcription regulation</keyword>
<dbReference type="InterPro" id="IPR015421">
    <property type="entry name" value="PyrdxlP-dep_Trfase_major"/>
</dbReference>
<dbReference type="EMBL" id="JBHLWO010000002">
    <property type="protein sequence ID" value="MFC0320539.1"/>
    <property type="molecule type" value="Genomic_DNA"/>
</dbReference>
<evidence type="ECO:0000313" key="7">
    <source>
        <dbReference type="EMBL" id="MFC0320539.1"/>
    </source>
</evidence>
<dbReference type="Pfam" id="PF00155">
    <property type="entry name" value="Aminotran_1_2"/>
    <property type="match status" value="1"/>
</dbReference>
<keyword evidence="7" id="KW-0032">Aminotransferase</keyword>
<dbReference type="PANTHER" id="PTHR46577">
    <property type="entry name" value="HTH-TYPE TRANSCRIPTIONAL REGULATORY PROTEIN GABR"/>
    <property type="match status" value="1"/>
</dbReference>
<keyword evidence="8" id="KW-1185">Reference proteome</keyword>
<reference evidence="7 8" key="1">
    <citation type="submission" date="2024-09" db="EMBL/GenBank/DDBJ databases">
        <authorList>
            <person name="Sun Q."/>
            <person name="Mori K."/>
        </authorList>
    </citation>
    <scope>NUCLEOTIDE SEQUENCE [LARGE SCALE GENOMIC DNA]</scope>
    <source>
        <strain evidence="7 8">CCM 7765</strain>
    </source>
</reference>
<dbReference type="Gene3D" id="3.90.1150.10">
    <property type="entry name" value="Aspartate Aminotransferase, domain 1"/>
    <property type="match status" value="1"/>
</dbReference>
<evidence type="ECO:0000256" key="3">
    <source>
        <dbReference type="ARBA" id="ARBA00023015"/>
    </source>
</evidence>
<dbReference type="InterPro" id="IPR015424">
    <property type="entry name" value="PyrdxlP-dep_Trfase"/>
</dbReference>
<dbReference type="InterPro" id="IPR036390">
    <property type="entry name" value="WH_DNA-bd_sf"/>
</dbReference>
<comment type="similarity">
    <text evidence="1">In the C-terminal section; belongs to the class-I pyridoxal-phosphate-dependent aminotransferase family.</text>
</comment>
<evidence type="ECO:0000256" key="4">
    <source>
        <dbReference type="ARBA" id="ARBA00023125"/>
    </source>
</evidence>
<accession>A0ABV6HNR7</accession>
<dbReference type="Gene3D" id="1.10.10.10">
    <property type="entry name" value="Winged helix-like DNA-binding domain superfamily/Winged helix DNA-binding domain"/>
    <property type="match status" value="1"/>
</dbReference>
<dbReference type="RefSeq" id="WP_130856776.1">
    <property type="nucleotide sequence ID" value="NZ_JBHLWO010000002.1"/>
</dbReference>
<dbReference type="Gene3D" id="3.40.640.10">
    <property type="entry name" value="Type I PLP-dependent aspartate aminotransferase-like (Major domain)"/>
    <property type="match status" value="1"/>
</dbReference>
<feature type="domain" description="HTH gntR-type" evidence="6">
    <location>
        <begin position="3"/>
        <end position="71"/>
    </location>
</feature>
<dbReference type="InterPro" id="IPR036388">
    <property type="entry name" value="WH-like_DNA-bd_sf"/>
</dbReference>
<keyword evidence="5" id="KW-0804">Transcription</keyword>
<protein>
    <submittedName>
        <fullName evidence="7">PLP-dependent aminotransferase family protein</fullName>
    </submittedName>
</protein>
<dbReference type="Proteomes" id="UP001589774">
    <property type="component" value="Unassembled WGS sequence"/>
</dbReference>
<evidence type="ECO:0000313" key="8">
    <source>
        <dbReference type="Proteomes" id="UP001589774"/>
    </source>
</evidence>